<protein>
    <submittedName>
        <fullName evidence="1">Uncharacterized protein</fullName>
    </submittedName>
</protein>
<dbReference type="Proteomes" id="UP000006263">
    <property type="component" value="Unassembled WGS sequence"/>
</dbReference>
<comment type="caution">
    <text evidence="1">The sequence shown here is derived from an EMBL/GenBank/DDBJ whole genome shotgun (WGS) entry which is preliminary data.</text>
</comment>
<gene>
    <name evidence="1" type="ORF">GMES_1273</name>
</gene>
<evidence type="ECO:0000313" key="2">
    <source>
        <dbReference type="Proteomes" id="UP000006263"/>
    </source>
</evidence>
<sequence length="45" mass="5228">MRLNISKARPIYQQSKTNLLVIKRQHATVFAEQLVGVKLWLPPLK</sequence>
<accession>K6YZH6</accession>
<evidence type="ECO:0000313" key="1">
    <source>
        <dbReference type="EMBL" id="GAC23572.1"/>
    </source>
</evidence>
<reference evidence="1 2" key="1">
    <citation type="journal article" date="2017" name="Antonie Van Leeuwenhoek">
        <title>Rhizobium rhizosphaerae sp. nov., a novel species isolated from rice rhizosphere.</title>
        <authorList>
            <person name="Zhao J.J."/>
            <person name="Zhang J."/>
            <person name="Zhang R.J."/>
            <person name="Zhang C.W."/>
            <person name="Yin H.Q."/>
            <person name="Zhang X.X."/>
        </authorList>
    </citation>
    <scope>NUCLEOTIDE SEQUENCE [LARGE SCALE GENOMIC DNA]</scope>
    <source>
        <strain evidence="1 2">KMM 241</strain>
    </source>
</reference>
<name>K6YZH6_9ALTE</name>
<dbReference type="EMBL" id="BAEP01000024">
    <property type="protein sequence ID" value="GAC23572.1"/>
    <property type="molecule type" value="Genomic_DNA"/>
</dbReference>
<proteinExistence type="predicted"/>
<dbReference type="AlphaFoldDB" id="K6YZH6"/>
<organism evidence="1 2">
    <name type="scientific">Paraglaciecola mesophila KMM 241</name>
    <dbReference type="NCBI Taxonomy" id="1128912"/>
    <lineage>
        <taxon>Bacteria</taxon>
        <taxon>Pseudomonadati</taxon>
        <taxon>Pseudomonadota</taxon>
        <taxon>Gammaproteobacteria</taxon>
        <taxon>Alteromonadales</taxon>
        <taxon>Alteromonadaceae</taxon>
        <taxon>Paraglaciecola</taxon>
    </lineage>
</organism>